<evidence type="ECO:0000313" key="6">
    <source>
        <dbReference type="Proteomes" id="UP000053095"/>
    </source>
</evidence>
<evidence type="ECO:0000256" key="2">
    <source>
        <dbReference type="ARBA" id="ARBA00023242"/>
    </source>
</evidence>
<feature type="compositionally biased region" description="Basic and acidic residues" evidence="3">
    <location>
        <begin position="1"/>
        <end position="10"/>
    </location>
</feature>
<feature type="region of interest" description="Disordered" evidence="3">
    <location>
        <begin position="176"/>
        <end position="337"/>
    </location>
</feature>
<dbReference type="Pfam" id="PF07808">
    <property type="entry name" value="RED_N"/>
    <property type="match status" value="1"/>
</dbReference>
<gene>
    <name evidence="5" type="ORF">TCE0_017r04553</name>
</gene>
<dbReference type="AlphaFoldDB" id="A0A6V8H5X6"/>
<keyword evidence="6" id="KW-1185">Reference proteome</keyword>
<dbReference type="InterPro" id="IPR039896">
    <property type="entry name" value="Red-like"/>
</dbReference>
<accession>A0A6V8H5X6</accession>
<feature type="compositionally biased region" description="Basic and acidic residues" evidence="3">
    <location>
        <begin position="279"/>
        <end position="302"/>
    </location>
</feature>
<feature type="compositionally biased region" description="Basic and acidic residues" evidence="3">
    <location>
        <begin position="106"/>
        <end position="123"/>
    </location>
</feature>
<feature type="region of interest" description="Disordered" evidence="3">
    <location>
        <begin position="525"/>
        <end position="588"/>
    </location>
</feature>
<dbReference type="PANTHER" id="PTHR12765">
    <property type="entry name" value="RED PROTEIN IK FACTOR CYTOKINE IK"/>
    <property type="match status" value="1"/>
</dbReference>
<evidence type="ECO:0000256" key="1">
    <source>
        <dbReference type="ARBA" id="ARBA00004123"/>
    </source>
</evidence>
<feature type="compositionally biased region" description="Acidic residues" evidence="3">
    <location>
        <begin position="387"/>
        <end position="398"/>
    </location>
</feature>
<dbReference type="EMBL" id="DF933813">
    <property type="protein sequence ID" value="GAM35882.1"/>
    <property type="molecule type" value="Genomic_DNA"/>
</dbReference>
<reference evidence="6" key="1">
    <citation type="journal article" date="2015" name="Genome Announc.">
        <title>Draft genome sequence of Talaromyces cellulolyticus strain Y-94, a source of lignocellulosic biomass-degrading enzymes.</title>
        <authorList>
            <person name="Fujii T."/>
            <person name="Koike H."/>
            <person name="Sawayama S."/>
            <person name="Yano S."/>
            <person name="Inoue H."/>
        </authorList>
    </citation>
    <scope>NUCLEOTIDE SEQUENCE [LARGE SCALE GENOMIC DNA]</scope>
    <source>
        <strain evidence="6">Y-94</strain>
    </source>
</reference>
<feature type="compositionally biased region" description="Basic and acidic residues" evidence="3">
    <location>
        <begin position="570"/>
        <end position="588"/>
    </location>
</feature>
<name>A0A6V8H5X6_TALPI</name>
<evidence type="ECO:0000259" key="4">
    <source>
        <dbReference type="Pfam" id="PF07808"/>
    </source>
</evidence>
<feature type="compositionally biased region" description="Polar residues" evidence="3">
    <location>
        <begin position="422"/>
        <end position="435"/>
    </location>
</feature>
<feature type="region of interest" description="Disordered" evidence="3">
    <location>
        <begin position="1"/>
        <end position="123"/>
    </location>
</feature>
<feature type="region of interest" description="Disordered" evidence="3">
    <location>
        <begin position="362"/>
        <end position="463"/>
    </location>
</feature>
<dbReference type="Proteomes" id="UP000053095">
    <property type="component" value="Unassembled WGS sequence"/>
</dbReference>
<feature type="compositionally biased region" description="Basic residues" evidence="3">
    <location>
        <begin position="557"/>
        <end position="569"/>
    </location>
</feature>
<protein>
    <recommendedName>
        <fullName evidence="4">RED-like N-terminal domain-containing protein</fullName>
    </recommendedName>
</protein>
<feature type="compositionally biased region" description="Basic and acidic residues" evidence="3">
    <location>
        <begin position="176"/>
        <end position="196"/>
    </location>
</feature>
<evidence type="ECO:0000313" key="5">
    <source>
        <dbReference type="EMBL" id="GAM35882.1"/>
    </source>
</evidence>
<keyword evidence="2" id="KW-0539">Nucleus</keyword>
<feature type="compositionally biased region" description="Basic and acidic residues" evidence="3">
    <location>
        <begin position="406"/>
        <end position="419"/>
    </location>
</feature>
<organism evidence="5 6">
    <name type="scientific">Talaromyces pinophilus</name>
    <name type="common">Penicillium pinophilum</name>
    <dbReference type="NCBI Taxonomy" id="128442"/>
    <lineage>
        <taxon>Eukaryota</taxon>
        <taxon>Fungi</taxon>
        <taxon>Dikarya</taxon>
        <taxon>Ascomycota</taxon>
        <taxon>Pezizomycotina</taxon>
        <taxon>Eurotiomycetes</taxon>
        <taxon>Eurotiomycetidae</taxon>
        <taxon>Eurotiales</taxon>
        <taxon>Trichocomaceae</taxon>
        <taxon>Talaromyces</taxon>
        <taxon>Talaromyces sect. Talaromyces</taxon>
    </lineage>
</organism>
<dbReference type="GO" id="GO:0005634">
    <property type="term" value="C:nucleus"/>
    <property type="evidence" value="ECO:0007669"/>
    <property type="project" value="UniProtKB-SubCell"/>
</dbReference>
<dbReference type="InterPro" id="IPR012916">
    <property type="entry name" value="RED_N"/>
</dbReference>
<comment type="caution">
    <text evidence="5">The sequence shown here is derived from an EMBL/GenBank/DDBJ whole genome shotgun (WGS) entry which is preliminary data.</text>
</comment>
<feature type="compositionally biased region" description="Acidic residues" evidence="3">
    <location>
        <begin position="197"/>
        <end position="206"/>
    </location>
</feature>
<sequence length="588" mass="65322">MNNEQFRRLVLDQPNKRSNTTINNNVDKNAQTPNPSQTPSSLGSRMRSSIPMTPRHVRGGTSNSNEFARQLAEHRREGEQQPPAKRFKASAAPKGTRFGSGYQDRTALRRQQDDDEAAEGKEGVEQRLKALEEMVKLGQIDQQTFDKLRKEIGVGGDLKSTHLVKGLDWDLLRKAKAGEDLSQKTEEEAKEKKEEAIDPADVDDELDRVLDEKGDAFVAPAPKEKKVKRGNLAMPPAAPPPSGKLSRDEILKQLKASRAAAAAAQPPPPPESTLSTKFKKIDKSGKKRWIETDPSTGRRKEILVITDAEGNTKRKTRWLDKEPPKQPASPKIDDNGLLLLGQDANPLGMEVPAVIAARIAAEKKAEEEAEDDDIFAGVGTDYNPLGDLEEDDSDDSDVDEKKKKKEEKEDAADIKEEKAIASTATTEPSTQQQPPRRNYFKKTDEDLASDEHRTNPLTSDPTLLAAFKRAAALRQASTTRADGEEEDDDHAVAMEEGEFAEDVDPERLARRKKFLEEARRRDALDALDLDYGFGSSRIEDEEDEEGPTYGDGEQHRGGNKRKRGPKKRKGDKDSATDVLRVMEGRKKS</sequence>
<proteinExistence type="predicted"/>
<feature type="compositionally biased region" description="Polar residues" evidence="3">
    <location>
        <begin position="16"/>
        <end position="51"/>
    </location>
</feature>
<feature type="compositionally biased region" description="Basic and acidic residues" evidence="3">
    <location>
        <begin position="441"/>
        <end position="454"/>
    </location>
</feature>
<comment type="subcellular location">
    <subcellularLocation>
        <location evidence="1">Nucleus</location>
    </subcellularLocation>
</comment>
<feature type="domain" description="RED-like N-terminal" evidence="4">
    <location>
        <begin position="100"/>
        <end position="196"/>
    </location>
</feature>
<evidence type="ECO:0000256" key="3">
    <source>
        <dbReference type="SAM" id="MobiDB-lite"/>
    </source>
</evidence>